<accession>A0A844BXZ7</accession>
<organism evidence="1 2">
    <name type="scientific">Fundicoccus ignavus</name>
    <dbReference type="NCBI Taxonomy" id="2664442"/>
    <lineage>
        <taxon>Bacteria</taxon>
        <taxon>Bacillati</taxon>
        <taxon>Bacillota</taxon>
        <taxon>Bacilli</taxon>
        <taxon>Lactobacillales</taxon>
        <taxon>Aerococcaceae</taxon>
        <taxon>Fundicoccus</taxon>
    </lineage>
</organism>
<evidence type="ECO:0000313" key="2">
    <source>
        <dbReference type="Proteomes" id="UP000440066"/>
    </source>
</evidence>
<proteinExistence type="predicted"/>
<sequence>MDRRIYVIDLAIKPEDLFSERQFNKHKEMFSYKSLRSTRKSYLYWYPLILGSSYIRRDKKDYFASEYIIPQFFMHWLHSRDNTETSSVGVRYFSCASIRASKFGYNYAFITSGENISNEVCYCNKLNSVFKWTKPKYMMEFESIESLQDTLKNDSNIQNLNDETFT</sequence>
<gene>
    <name evidence="1" type="ORF">GF867_04845</name>
</gene>
<reference evidence="1 2" key="1">
    <citation type="submission" date="2019-11" db="EMBL/GenBank/DDBJ databases">
        <title>Characterisation of Fundicoccus ignavus gen. nov. sp. nov., a novel genus of the family Aerococcaceae from bulk tank milk.</title>
        <authorList>
            <person name="Siebert A."/>
            <person name="Huptas C."/>
            <person name="Wenning M."/>
            <person name="Scherer S."/>
            <person name="Doll E.V."/>
        </authorList>
    </citation>
    <scope>NUCLEOTIDE SEQUENCE [LARGE SCALE GENOMIC DNA]</scope>
    <source>
        <strain evidence="1 2">DSM 109652</strain>
    </source>
</reference>
<comment type="caution">
    <text evidence="1">The sequence shown here is derived from an EMBL/GenBank/DDBJ whole genome shotgun (WGS) entry which is preliminary data.</text>
</comment>
<protein>
    <submittedName>
        <fullName evidence="1">Uncharacterized protein</fullName>
    </submittedName>
</protein>
<dbReference type="RefSeq" id="WP_153831981.1">
    <property type="nucleotide sequence ID" value="NZ_WJQT01000004.1"/>
</dbReference>
<dbReference type="EMBL" id="WJQT01000004">
    <property type="protein sequence ID" value="MRJ46898.1"/>
    <property type="molecule type" value="Genomic_DNA"/>
</dbReference>
<dbReference type="AlphaFoldDB" id="A0A844BXZ7"/>
<dbReference type="Proteomes" id="UP000440066">
    <property type="component" value="Unassembled WGS sequence"/>
</dbReference>
<evidence type="ECO:0000313" key="1">
    <source>
        <dbReference type="EMBL" id="MRJ46898.1"/>
    </source>
</evidence>
<name>A0A844BXZ7_9LACT</name>